<evidence type="ECO:0000256" key="2">
    <source>
        <dbReference type="SAM" id="MobiDB-lite"/>
    </source>
</evidence>
<name>A0A2I1CXI5_ASPC2</name>
<dbReference type="PROSITE" id="PS50088">
    <property type="entry name" value="ANK_REPEAT"/>
    <property type="match status" value="1"/>
</dbReference>
<comment type="caution">
    <text evidence="3">The sequence shown here is derived from an EMBL/GenBank/DDBJ whole genome shotgun (WGS) entry which is preliminary data.</text>
</comment>
<sequence>MQFRLFERRKLRTENVWFAYDPALITCTKSQYQSRRRYQVYEHANYGPLVRAVHRSAHEIVSLLVMMGFDPAAKPGTPHRCLLAYAASNGQLEITEAILDGLRASEKGCPTYFIEEAVSAAATNRHPLVVRHLLKNVHRESRTRASTLIRELCRANLPGAIIGGRISVCQALLVWLRTVDFYGHQFHGTPLQLAVRRGHSTIVRMLLMKGAKPDLVLPQMSMEEGSPLTEAARLGYEAIIDALTVAGAKDDVRDARGLHAKDYLKRNKERREQEERDRQRAREAQAEQQEALRRLSRAEHTFDTPGTINARMTATCTCGSSYFHDR</sequence>
<dbReference type="PROSITE" id="PS50297">
    <property type="entry name" value="ANK_REP_REGION"/>
    <property type="match status" value="1"/>
</dbReference>
<dbReference type="RefSeq" id="XP_024690915.1">
    <property type="nucleotide sequence ID" value="XM_024837575.1"/>
</dbReference>
<evidence type="ECO:0000313" key="4">
    <source>
        <dbReference type="Proteomes" id="UP000234254"/>
    </source>
</evidence>
<dbReference type="Pfam" id="PF00023">
    <property type="entry name" value="Ank"/>
    <property type="match status" value="1"/>
</dbReference>
<dbReference type="SMART" id="SM00248">
    <property type="entry name" value="ANK"/>
    <property type="match status" value="3"/>
</dbReference>
<keyword evidence="1" id="KW-0040">ANK repeat</keyword>
<keyword evidence="4" id="KW-1185">Reference proteome</keyword>
<feature type="region of interest" description="Disordered" evidence="2">
    <location>
        <begin position="264"/>
        <end position="293"/>
    </location>
</feature>
<proteinExistence type="predicted"/>
<dbReference type="SUPFAM" id="SSF48403">
    <property type="entry name" value="Ankyrin repeat"/>
    <property type="match status" value="1"/>
</dbReference>
<dbReference type="GeneID" id="36545099"/>
<dbReference type="InterPro" id="IPR036770">
    <property type="entry name" value="Ankyrin_rpt-contain_sf"/>
</dbReference>
<accession>A0A2I1CXI5</accession>
<feature type="repeat" description="ANK" evidence="1">
    <location>
        <begin position="186"/>
        <end position="218"/>
    </location>
</feature>
<dbReference type="AlphaFoldDB" id="A0A2I1CXI5"/>
<dbReference type="InterPro" id="IPR002110">
    <property type="entry name" value="Ankyrin_rpt"/>
</dbReference>
<dbReference type="VEuPathDB" id="FungiDB:P168DRAFT_292400"/>
<gene>
    <name evidence="3" type="ORF">P168DRAFT_292400</name>
</gene>
<dbReference type="PANTHER" id="PTHR24133:SF40">
    <property type="entry name" value="ANKYRIN REPEAT DOMAIN 44"/>
    <property type="match status" value="1"/>
</dbReference>
<dbReference type="Gene3D" id="1.25.40.20">
    <property type="entry name" value="Ankyrin repeat-containing domain"/>
    <property type="match status" value="1"/>
</dbReference>
<protein>
    <submittedName>
        <fullName evidence="3">Ankyrin</fullName>
    </submittedName>
</protein>
<dbReference type="OrthoDB" id="341259at2759"/>
<evidence type="ECO:0000256" key="1">
    <source>
        <dbReference type="PROSITE-ProRule" id="PRU00023"/>
    </source>
</evidence>
<dbReference type="Proteomes" id="UP000234254">
    <property type="component" value="Unassembled WGS sequence"/>
</dbReference>
<dbReference type="PANTHER" id="PTHR24133">
    <property type="entry name" value="ANKYRIN DOMAIN-CONTAINING"/>
    <property type="match status" value="1"/>
</dbReference>
<organism evidence="3 4">
    <name type="scientific">Aspergillus campestris (strain IBT 28561)</name>
    <dbReference type="NCBI Taxonomy" id="1392248"/>
    <lineage>
        <taxon>Eukaryota</taxon>
        <taxon>Fungi</taxon>
        <taxon>Dikarya</taxon>
        <taxon>Ascomycota</taxon>
        <taxon>Pezizomycotina</taxon>
        <taxon>Eurotiomycetes</taxon>
        <taxon>Eurotiomycetidae</taxon>
        <taxon>Eurotiales</taxon>
        <taxon>Aspergillaceae</taxon>
        <taxon>Aspergillus</taxon>
        <taxon>Aspergillus subgen. Circumdati</taxon>
    </lineage>
</organism>
<evidence type="ECO:0000313" key="3">
    <source>
        <dbReference type="EMBL" id="PKY02321.1"/>
    </source>
</evidence>
<dbReference type="EMBL" id="MSFM01000010">
    <property type="protein sequence ID" value="PKY02321.1"/>
    <property type="molecule type" value="Genomic_DNA"/>
</dbReference>
<dbReference type="InterPro" id="IPR052391">
    <property type="entry name" value="E3_Ligase-Neurotoxin"/>
</dbReference>
<reference evidence="3" key="1">
    <citation type="submission" date="2016-12" db="EMBL/GenBank/DDBJ databases">
        <title>The genomes of Aspergillus section Nigri reveals drivers in fungal speciation.</title>
        <authorList>
            <consortium name="DOE Joint Genome Institute"/>
            <person name="Vesth T.C."/>
            <person name="Nybo J."/>
            <person name="Theobald S."/>
            <person name="Brandl J."/>
            <person name="Frisvad J.C."/>
            <person name="Nielsen K.F."/>
            <person name="Lyhne E.K."/>
            <person name="Kogle M.E."/>
            <person name="Kuo A."/>
            <person name="Riley R."/>
            <person name="Clum A."/>
            <person name="Nolan M."/>
            <person name="Lipzen A."/>
            <person name="Salamov A."/>
            <person name="Henrissat B."/>
            <person name="Wiebenga A."/>
            <person name="De vries R.P."/>
            <person name="Grigoriev I.V."/>
            <person name="Mortensen U.H."/>
            <person name="Andersen M.R."/>
            <person name="Baker S.E."/>
        </authorList>
    </citation>
    <scope>NUCLEOTIDE SEQUENCE</scope>
    <source>
        <strain evidence="3">IBT 28561</strain>
    </source>
</reference>